<dbReference type="InterPro" id="IPR011322">
    <property type="entry name" value="N-reg_PII-like_a/b"/>
</dbReference>
<protein>
    <submittedName>
        <fullName evidence="3">Uncharacterized protein</fullName>
    </submittedName>
</protein>
<dbReference type="eggNOG" id="COG1993">
    <property type="taxonomic scope" value="Bacteria"/>
</dbReference>
<dbReference type="AlphaFoldDB" id="E6SH97"/>
<reference evidence="3 4" key="1">
    <citation type="journal article" date="2010" name="Stand. Genomic Sci.">
        <title>Complete genome sequence of Thermaerobacter marianensis type strain (7p75a).</title>
        <authorList>
            <person name="Han C."/>
            <person name="Gu W."/>
            <person name="Zhang X."/>
            <person name="Lapidus A."/>
            <person name="Nolan M."/>
            <person name="Copeland A."/>
            <person name="Lucas S."/>
            <person name="Del Rio T.G."/>
            <person name="Tice H."/>
            <person name="Cheng J.F."/>
            <person name="Tapia R."/>
            <person name="Goodwin L."/>
            <person name="Pitluck S."/>
            <person name="Pagani I."/>
            <person name="Ivanova N."/>
            <person name="Mavromatis K."/>
            <person name="Mikhailova N."/>
            <person name="Pati A."/>
            <person name="Chen A."/>
            <person name="Palaniappan K."/>
            <person name="Land M."/>
            <person name="Hauser L."/>
            <person name="Chang Y.J."/>
            <person name="Jeffries C.D."/>
            <person name="Schneider S."/>
            <person name="Rohde M."/>
            <person name="Goker M."/>
            <person name="Pukall R."/>
            <person name="Woyke T."/>
            <person name="Bristow J."/>
            <person name="Eisen J.A."/>
            <person name="Markowitz V."/>
            <person name="Hugenholtz P."/>
            <person name="Kyrpides N.C."/>
            <person name="Klenk H.P."/>
            <person name="Detter J.C."/>
        </authorList>
    </citation>
    <scope>NUCLEOTIDE SEQUENCE [LARGE SCALE GENOMIC DNA]</scope>
    <source>
        <strain evidence="4">ATCC 700841 / DSM 12885 / JCM 10246 / 7p75a</strain>
    </source>
</reference>
<dbReference type="PANTHER" id="PTHR35983:SF1">
    <property type="entry name" value="UPF0166 PROTEIN TM_0021"/>
    <property type="match status" value="1"/>
</dbReference>
<proteinExistence type="inferred from homology"/>
<feature type="region of interest" description="Disordered" evidence="2">
    <location>
        <begin position="110"/>
        <end position="138"/>
    </location>
</feature>
<dbReference type="InterPro" id="IPR015867">
    <property type="entry name" value="N-reg_PII/ATP_PRibTrfase_C"/>
</dbReference>
<evidence type="ECO:0000256" key="1">
    <source>
        <dbReference type="ARBA" id="ARBA00010554"/>
    </source>
</evidence>
<reference evidence="4" key="2">
    <citation type="journal article" date="2010" name="Stand. Genomic Sci.">
        <title>Complete genome sequence of Thermaerobacter marianensis type strain (7p75aT).</title>
        <authorList>
            <person name="Han C."/>
            <person name="Gu W."/>
            <person name="Zhang X."/>
            <person name="Lapidus A."/>
            <person name="Nolan M."/>
            <person name="Copeland A."/>
            <person name="Lucas S."/>
            <person name="Glavina Del Rio T."/>
            <person name="Tice H."/>
            <person name="Cheng J."/>
            <person name="Tapia R."/>
            <person name="Goodwin L."/>
            <person name="Pitluck S."/>
            <person name="Pagani I."/>
            <person name="Ivanova N."/>
            <person name="Mavromatis K."/>
            <person name="Mikhailova N."/>
            <person name="Pati A."/>
            <person name="Chen A."/>
            <person name="Palaniappan K."/>
            <person name="Land M."/>
            <person name="Hauser L."/>
            <person name="Chang Y."/>
            <person name="Jeffries C."/>
            <person name="Schneider S."/>
            <person name="Rohde M."/>
            <person name="Goker M."/>
            <person name="Pukall R."/>
            <person name="Woyke T."/>
            <person name="Bristow J."/>
            <person name="Eisen J."/>
            <person name="Markowitz V."/>
            <person name="Hugenholtz P."/>
            <person name="Kyrpides N."/>
            <person name="Klenk H."/>
            <person name="Detter J."/>
        </authorList>
    </citation>
    <scope>NUCLEOTIDE SEQUENCE [LARGE SCALE GENOMIC DNA]</scope>
    <source>
        <strain evidence="4">ATCC 700841 / DSM 12885 / JCM 10246 / 7p75a</strain>
    </source>
</reference>
<dbReference type="InterPro" id="IPR003793">
    <property type="entry name" value="UPF0166"/>
</dbReference>
<sequence length="138" mass="14777">MRIQAPARRLTVYVGESDSWQGKPLYHAIVLKARELGLAGATVYRGIEGFGANSRVHTARVLELSSDLPVIVEIIDHVDRLQALLPFLDEAVQEGLVVLEDVEIVTYRRNRDKAGPAQGGPGPGGPKDSPGSGGDGRP</sequence>
<organism evidence="3 4">
    <name type="scientific">Thermaerobacter marianensis (strain ATCC 700841 / DSM 12885 / JCM 10246 / 7p75a)</name>
    <dbReference type="NCBI Taxonomy" id="644966"/>
    <lineage>
        <taxon>Bacteria</taxon>
        <taxon>Bacillati</taxon>
        <taxon>Bacillota</taxon>
        <taxon>Clostridia</taxon>
        <taxon>Eubacteriales</taxon>
        <taxon>Clostridiales Family XVII. Incertae Sedis</taxon>
        <taxon>Thermaerobacter</taxon>
    </lineage>
</organism>
<gene>
    <name evidence="3" type="ordered locus">Tmar_1652</name>
</gene>
<dbReference type="RefSeq" id="WP_013496062.1">
    <property type="nucleotide sequence ID" value="NC_014831.1"/>
</dbReference>
<dbReference type="SUPFAM" id="SSF54913">
    <property type="entry name" value="GlnB-like"/>
    <property type="match status" value="1"/>
</dbReference>
<dbReference type="PANTHER" id="PTHR35983">
    <property type="entry name" value="UPF0166 PROTEIN TM_0021"/>
    <property type="match status" value="1"/>
</dbReference>
<dbReference type="Proteomes" id="UP000008915">
    <property type="component" value="Chromosome"/>
</dbReference>
<dbReference type="Gene3D" id="3.30.70.120">
    <property type="match status" value="1"/>
</dbReference>
<dbReference type="KEGG" id="tmr:Tmar_1652"/>
<dbReference type="EMBL" id="CP002344">
    <property type="protein sequence ID" value="ADU51761.1"/>
    <property type="molecule type" value="Genomic_DNA"/>
</dbReference>
<evidence type="ECO:0000256" key="2">
    <source>
        <dbReference type="SAM" id="MobiDB-lite"/>
    </source>
</evidence>
<dbReference type="OrthoDB" id="9795599at2"/>
<keyword evidence="4" id="KW-1185">Reference proteome</keyword>
<comment type="similarity">
    <text evidence="1">Belongs to the UPF0166 family.</text>
</comment>
<accession>E6SH97</accession>
<dbReference type="HOGENOM" id="CLU_146749_0_1_9"/>
<evidence type="ECO:0000313" key="4">
    <source>
        <dbReference type="Proteomes" id="UP000008915"/>
    </source>
</evidence>
<name>E6SH97_THEM7</name>
<evidence type="ECO:0000313" key="3">
    <source>
        <dbReference type="EMBL" id="ADU51761.1"/>
    </source>
</evidence>
<dbReference type="Pfam" id="PF02641">
    <property type="entry name" value="DUF190"/>
    <property type="match status" value="1"/>
</dbReference>